<dbReference type="RefSeq" id="YP_009631560.1">
    <property type="nucleotide sequence ID" value="NC_042229.1"/>
</dbReference>
<dbReference type="GO" id="GO:0005739">
    <property type="term" value="C:mitochondrion"/>
    <property type="evidence" value="ECO:0007669"/>
    <property type="project" value="UniProtKB-ARBA"/>
</dbReference>
<dbReference type="Pfam" id="PF00961">
    <property type="entry name" value="LAGLIDADG_1"/>
    <property type="match status" value="2"/>
</dbReference>
<dbReference type="Gene3D" id="3.10.28.10">
    <property type="entry name" value="Homing endonucleases"/>
    <property type="match status" value="2"/>
</dbReference>
<comment type="function">
    <text evidence="1">Mitochondrial DNA endonuclease involved in intron homing.</text>
</comment>
<proteinExistence type="predicted"/>
<dbReference type="InterPro" id="IPR027434">
    <property type="entry name" value="Homing_endonucl"/>
</dbReference>
<dbReference type="PANTHER" id="PTHR36181">
    <property type="entry name" value="INTRON-ENCODED ENDONUCLEASE AI3-RELATED"/>
    <property type="match status" value="1"/>
</dbReference>
<dbReference type="GO" id="GO:0004519">
    <property type="term" value="F:endonuclease activity"/>
    <property type="evidence" value="ECO:0007669"/>
    <property type="project" value="InterPro"/>
</dbReference>
<dbReference type="SUPFAM" id="SSF55608">
    <property type="entry name" value="Homing endonucleases"/>
    <property type="match status" value="2"/>
</dbReference>
<dbReference type="GeneID" id="40135470"/>
<dbReference type="InterPro" id="IPR051289">
    <property type="entry name" value="LAGLIDADG_Endonuclease"/>
</dbReference>
<accession>A0A4D6FET4</accession>
<gene>
    <name evidence="3" type="primary">hyp2</name>
</gene>
<sequence length="386" mass="43580">MNKKKNIMIIIKKLIKIFSRQNFNILLKNGYIDNKCFSTAPSKFGVINNIDPYYISGLTQADGSFSCGTIVTSNGKNISFKPKFEIVVDFDSKQVLEKIQLFFGCGTITDRLNDHTSHFIVHNKEELRSIIVPHFKKYPVFFNKLHAFNLLIKILELLAANFKDRDNISILRMAVSMNAASRRTEEQIQELAKILGYNKKINKIPDTISNESSSTLTNSSTSKDIAKEGMTPGFLAGLIDGDGSFNITFQKNGNIKPVLSICIGSNALPFRESCKNYLGDSGALYKSKSIFILKISKFNDIFNYVIPFMDSNPIHTEKKVHYDIWKEVCFIIKNELSSLAGQSGTGNKLSKTSLLKIVDLAYNMNKSGKRRKLTKVEYINLINKIY</sequence>
<evidence type="ECO:0000256" key="1">
    <source>
        <dbReference type="ARBA" id="ARBA00002670"/>
    </source>
</evidence>
<feature type="domain" description="Homing endonuclease LAGLIDADG" evidence="2">
    <location>
        <begin position="235"/>
        <end position="329"/>
    </location>
</feature>
<dbReference type="AlphaFoldDB" id="A0A4D6FET4"/>
<feature type="domain" description="Homing endonuclease LAGLIDADG" evidence="2">
    <location>
        <begin position="55"/>
        <end position="154"/>
    </location>
</feature>
<evidence type="ECO:0000313" key="3">
    <source>
        <dbReference type="EMBL" id="QCB16340.1"/>
    </source>
</evidence>
<dbReference type="PANTHER" id="PTHR36181:SF2">
    <property type="entry name" value="INTRON-ENCODED ENDONUCLEASE AI3-RELATED"/>
    <property type="match status" value="1"/>
</dbReference>
<dbReference type="EMBL" id="MH282847">
    <property type="protein sequence ID" value="QCB16340.1"/>
    <property type="molecule type" value="Genomic_DNA"/>
</dbReference>
<dbReference type="InterPro" id="IPR004860">
    <property type="entry name" value="LAGLIDADG_dom"/>
</dbReference>
<reference evidence="3" key="1">
    <citation type="journal article" date="2019" name="BMC Genomics">
        <title>Mobile genetic elements explain size variation in the mitochondrial genomes of four closely-related Armillaria species.</title>
        <authorList>
            <person name="Kolesnikova A.I."/>
            <person name="Putintseva Y.A."/>
            <person name="Simonov E.P."/>
            <person name="Biriukov V.V."/>
            <person name="Oreshkova N.V."/>
            <person name="Pavlov I.N."/>
            <person name="Sharov V.V."/>
            <person name="Kuzmin D.A."/>
            <person name="Anderson J.B."/>
            <person name="Krutovsky K.V."/>
        </authorList>
    </citation>
    <scope>NUCLEOTIDE SEQUENCE</scope>
</reference>
<geneLocation type="mitochondrion" evidence="3"/>
<keyword evidence="3" id="KW-0496">Mitochondrion</keyword>
<name>A0A4D6FET4_9AGAR</name>
<organism evidence="3">
    <name type="scientific">Armillaria sinapina</name>
    <dbReference type="NCBI Taxonomy" id="64372"/>
    <lineage>
        <taxon>Eukaryota</taxon>
        <taxon>Fungi</taxon>
        <taxon>Dikarya</taxon>
        <taxon>Basidiomycota</taxon>
        <taxon>Agaricomycotina</taxon>
        <taxon>Agaricomycetes</taxon>
        <taxon>Agaricomycetidae</taxon>
        <taxon>Agaricales</taxon>
        <taxon>Marasmiineae</taxon>
        <taxon>Physalacriaceae</taxon>
        <taxon>Armillaria</taxon>
    </lineage>
</organism>
<protein>
    <recommendedName>
        <fullName evidence="2">Homing endonuclease LAGLIDADG domain-containing protein</fullName>
    </recommendedName>
</protein>
<evidence type="ECO:0000259" key="2">
    <source>
        <dbReference type="Pfam" id="PF00961"/>
    </source>
</evidence>